<feature type="transmembrane region" description="Helical" evidence="6">
    <location>
        <begin position="45"/>
        <end position="70"/>
    </location>
</feature>
<evidence type="ECO:0000256" key="1">
    <source>
        <dbReference type="ARBA" id="ARBA00004651"/>
    </source>
</evidence>
<evidence type="ECO:0008006" key="9">
    <source>
        <dbReference type="Google" id="ProtNLM"/>
    </source>
</evidence>
<reference evidence="7 8" key="1">
    <citation type="submission" date="2019-02" db="EMBL/GenBank/DDBJ databases">
        <title>Halieaceae_genomes.</title>
        <authorList>
            <person name="Li S.-H."/>
        </authorList>
    </citation>
    <scope>NUCLEOTIDE SEQUENCE [LARGE SCALE GENOMIC DNA]</scope>
    <source>
        <strain evidence="7 8">JH123</strain>
    </source>
</reference>
<keyword evidence="8" id="KW-1185">Reference proteome</keyword>
<feature type="transmembrane region" description="Helical" evidence="6">
    <location>
        <begin position="303"/>
        <end position="323"/>
    </location>
</feature>
<dbReference type="RefSeq" id="WP_279243132.1">
    <property type="nucleotide sequence ID" value="NZ_CP036501.1"/>
</dbReference>
<evidence type="ECO:0000313" key="7">
    <source>
        <dbReference type="EMBL" id="UZP74317.1"/>
    </source>
</evidence>
<evidence type="ECO:0000313" key="8">
    <source>
        <dbReference type="Proteomes" id="UP001317963"/>
    </source>
</evidence>
<feature type="transmembrane region" description="Helical" evidence="6">
    <location>
        <begin position="368"/>
        <end position="388"/>
    </location>
</feature>
<dbReference type="PANTHER" id="PTHR30250:SF11">
    <property type="entry name" value="O-ANTIGEN TRANSPORTER-RELATED"/>
    <property type="match status" value="1"/>
</dbReference>
<dbReference type="Pfam" id="PF01943">
    <property type="entry name" value="Polysacc_synt"/>
    <property type="match status" value="1"/>
</dbReference>
<feature type="transmembrane region" description="Helical" evidence="6">
    <location>
        <begin position="183"/>
        <end position="204"/>
    </location>
</feature>
<proteinExistence type="predicted"/>
<evidence type="ECO:0000256" key="4">
    <source>
        <dbReference type="ARBA" id="ARBA00022989"/>
    </source>
</evidence>
<feature type="transmembrane region" description="Helical" evidence="6">
    <location>
        <begin position="121"/>
        <end position="145"/>
    </location>
</feature>
<evidence type="ECO:0000256" key="2">
    <source>
        <dbReference type="ARBA" id="ARBA00022475"/>
    </source>
</evidence>
<feature type="transmembrane region" description="Helical" evidence="6">
    <location>
        <begin position="394"/>
        <end position="412"/>
    </location>
</feature>
<name>A0ABY6Q6M6_9GAMM</name>
<feature type="transmembrane region" description="Helical" evidence="6">
    <location>
        <begin position="262"/>
        <end position="282"/>
    </location>
</feature>
<dbReference type="InterPro" id="IPR002797">
    <property type="entry name" value="Polysacc_synth"/>
</dbReference>
<feature type="transmembrane region" description="Helical" evidence="6">
    <location>
        <begin position="90"/>
        <end position="109"/>
    </location>
</feature>
<protein>
    <recommendedName>
        <fullName evidence="9">Polysaccharide biosynthesis protein C-terminal domain-containing protein</fullName>
    </recommendedName>
</protein>
<keyword evidence="2" id="KW-1003">Cell membrane</keyword>
<dbReference type="InterPro" id="IPR050833">
    <property type="entry name" value="Poly_Biosynth_Transport"/>
</dbReference>
<accession>A0ABY6Q6M6</accession>
<evidence type="ECO:0000256" key="5">
    <source>
        <dbReference type="ARBA" id="ARBA00023136"/>
    </source>
</evidence>
<organism evidence="7 8">
    <name type="scientific">Candidatus Paraluminiphilus aquimaris</name>
    <dbReference type="NCBI Taxonomy" id="2518994"/>
    <lineage>
        <taxon>Bacteria</taxon>
        <taxon>Pseudomonadati</taxon>
        <taxon>Pseudomonadota</taxon>
        <taxon>Gammaproteobacteria</taxon>
        <taxon>Cellvibrionales</taxon>
        <taxon>Halieaceae</taxon>
        <taxon>Candidatus Paraluminiphilus</taxon>
    </lineage>
</organism>
<dbReference type="Proteomes" id="UP001317963">
    <property type="component" value="Chromosome"/>
</dbReference>
<feature type="transmembrane region" description="Helical" evidence="6">
    <location>
        <begin position="335"/>
        <end position="356"/>
    </location>
</feature>
<comment type="subcellular location">
    <subcellularLocation>
        <location evidence="1">Cell membrane</location>
        <topology evidence="1">Multi-pass membrane protein</topology>
    </subcellularLocation>
</comment>
<feature type="transmembrane region" description="Helical" evidence="6">
    <location>
        <begin position="12"/>
        <end position="33"/>
    </location>
</feature>
<evidence type="ECO:0000256" key="3">
    <source>
        <dbReference type="ARBA" id="ARBA00022692"/>
    </source>
</evidence>
<dbReference type="EMBL" id="CP036501">
    <property type="protein sequence ID" value="UZP74317.1"/>
    <property type="molecule type" value="Genomic_DNA"/>
</dbReference>
<keyword evidence="5 6" id="KW-0472">Membrane</keyword>
<evidence type="ECO:0000256" key="6">
    <source>
        <dbReference type="SAM" id="Phobius"/>
    </source>
</evidence>
<feature type="transmembrane region" description="Helical" evidence="6">
    <location>
        <begin position="225"/>
        <end position="250"/>
    </location>
</feature>
<feature type="transmembrane region" description="Helical" evidence="6">
    <location>
        <begin position="157"/>
        <end position="177"/>
    </location>
</feature>
<keyword evidence="3 6" id="KW-0812">Transmembrane</keyword>
<dbReference type="PANTHER" id="PTHR30250">
    <property type="entry name" value="PST FAMILY PREDICTED COLANIC ACID TRANSPORTER"/>
    <property type="match status" value="1"/>
</dbReference>
<gene>
    <name evidence="7" type="ORF">E0F26_05990</name>
</gene>
<keyword evidence="4 6" id="KW-1133">Transmembrane helix</keyword>
<sequence>MKFSDHKLLKSSVISALIRGVGALTSLLMSWVIARYYGAEQAGLFFLALAIITFLGTATRAGVDISIVRFIGAAEGKNQGVRIQSVTTRALTLTIPLTLLASLVLFFAGDNIAAHVFKKVALGPVLVMMGLALPGITLLTVYGMGLQGLHRTVTSVLTLKIAGPVLFIAIVFQVSFAEANDLAALYAGSMLLAGLVGGALFRYLRPINAIGHKISWPEFKDSSRPLWLGQIAQQIMLLSSQIVCGIWLSSQDVALLTTAQRTAMLTPFILLAVNMVVTPKFSALYEQKKFSELENLAIDATKLMLIVGMPVALFMLVFSSQIMSSFGPDFAPAAVLLQIITLGQVVNIATGSANMLLVSTGNEDALKFTYYTGAAIAVIVCACLIPVYGVLGGAIATALAIAIQNIATVTMVRKRLGMTVLPPILRAN</sequence>